<dbReference type="InterPro" id="IPR051533">
    <property type="entry name" value="WaaL-like"/>
</dbReference>
<evidence type="ECO:0000256" key="2">
    <source>
        <dbReference type="ARBA" id="ARBA00022692"/>
    </source>
</evidence>
<dbReference type="GO" id="GO:0016874">
    <property type="term" value="F:ligase activity"/>
    <property type="evidence" value="ECO:0007669"/>
    <property type="project" value="UniProtKB-KW"/>
</dbReference>
<dbReference type="PANTHER" id="PTHR37422:SF13">
    <property type="entry name" value="LIPOPOLYSACCHARIDE BIOSYNTHESIS PROTEIN PA4999-RELATED"/>
    <property type="match status" value="1"/>
</dbReference>
<feature type="transmembrane region" description="Helical" evidence="5">
    <location>
        <begin position="81"/>
        <end position="100"/>
    </location>
</feature>
<evidence type="ECO:0000313" key="8">
    <source>
        <dbReference type="Proteomes" id="UP000184394"/>
    </source>
</evidence>
<dbReference type="InterPro" id="IPR007016">
    <property type="entry name" value="O-antigen_ligase-rel_domated"/>
</dbReference>
<dbReference type="GO" id="GO:0016020">
    <property type="term" value="C:membrane"/>
    <property type="evidence" value="ECO:0007669"/>
    <property type="project" value="UniProtKB-SubCell"/>
</dbReference>
<dbReference type="PANTHER" id="PTHR37422">
    <property type="entry name" value="TEICHURONIC ACID BIOSYNTHESIS PROTEIN TUAE"/>
    <property type="match status" value="1"/>
</dbReference>
<reference evidence="7 8" key="1">
    <citation type="submission" date="2016-11" db="EMBL/GenBank/DDBJ databases">
        <authorList>
            <person name="Jaros S."/>
            <person name="Januszkiewicz K."/>
            <person name="Wedrychowicz H."/>
        </authorList>
    </citation>
    <scope>NUCLEOTIDE SEQUENCE [LARGE SCALE GENOMIC DNA]</scope>
    <source>
        <strain evidence="7 8">Y1</strain>
    </source>
</reference>
<protein>
    <submittedName>
        <fullName evidence="7">O-antigen ligase</fullName>
    </submittedName>
</protein>
<feature type="transmembrane region" description="Helical" evidence="5">
    <location>
        <begin position="233"/>
        <end position="257"/>
    </location>
</feature>
<proteinExistence type="predicted"/>
<sequence length="463" mass="52935">MQEIKKRLSGFFEMITSERFFFYYIISVMIALPVMEIFDEKHSQAFASQPIIVEIAGYVGIFAIIVHFLKHQNIKYYLTDLLYLLLFVFALLSAVFTLNKQETWHGFNYDEWLFNFVGYFSLMFAGTMIHDKQMRKGILNVFILVTVIQSVVAALQTCGIYMIECYYDTDLILELKRSYGLTQHSNWYGGLSVLMFACTSGIFLFTQSKLIRNITYAISILCFYTLLSCEARLAWVGVAAYLIFLAVSLTIMKFKGLEKEKLLSILKRLLLLIVGMALVTAFVIIVCGKITGKLELTNSEISSASGEKNNVQGLGSGRVYIWKFGLKMVPEHWAFGIGLDNYKDAFLKSPDFHEGMFSNAKGHNEYIHYLVTQGVFQLITYLTLLVYAAVTGIRNVIHNDDKEERFINWIVLGMFFGYAAQALFNSSIVNVVPYFWITIGMCLSKKNQHYFGYAKEHKKAVKA</sequence>
<dbReference type="EMBL" id="FRCT01000005">
    <property type="protein sequence ID" value="SHM48266.1"/>
    <property type="molecule type" value="Genomic_DNA"/>
</dbReference>
<evidence type="ECO:0000256" key="3">
    <source>
        <dbReference type="ARBA" id="ARBA00022989"/>
    </source>
</evidence>
<feature type="transmembrane region" description="Helical" evidence="5">
    <location>
        <begin position="187"/>
        <end position="205"/>
    </location>
</feature>
<name>A0A1M7J5J5_RUMFL</name>
<feature type="transmembrane region" description="Helical" evidence="5">
    <location>
        <begin position="21"/>
        <end position="38"/>
    </location>
</feature>
<feature type="transmembrane region" description="Helical" evidence="5">
    <location>
        <begin position="210"/>
        <end position="227"/>
    </location>
</feature>
<feature type="transmembrane region" description="Helical" evidence="5">
    <location>
        <begin position="409"/>
        <end position="436"/>
    </location>
</feature>
<feature type="domain" description="O-antigen ligase-related" evidence="6">
    <location>
        <begin position="218"/>
        <end position="381"/>
    </location>
</feature>
<dbReference type="Proteomes" id="UP000184394">
    <property type="component" value="Unassembled WGS sequence"/>
</dbReference>
<feature type="transmembrane region" description="Helical" evidence="5">
    <location>
        <begin position="269"/>
        <end position="291"/>
    </location>
</feature>
<dbReference type="OrthoDB" id="1762823at2"/>
<keyword evidence="7" id="KW-0436">Ligase</keyword>
<keyword evidence="4 5" id="KW-0472">Membrane</keyword>
<evidence type="ECO:0000256" key="1">
    <source>
        <dbReference type="ARBA" id="ARBA00004141"/>
    </source>
</evidence>
<accession>A0A1M7J5J5</accession>
<comment type="subcellular location">
    <subcellularLocation>
        <location evidence="1">Membrane</location>
        <topology evidence="1">Multi-pass membrane protein</topology>
    </subcellularLocation>
</comment>
<feature type="transmembrane region" description="Helical" evidence="5">
    <location>
        <begin position="141"/>
        <end position="163"/>
    </location>
</feature>
<evidence type="ECO:0000256" key="5">
    <source>
        <dbReference type="SAM" id="Phobius"/>
    </source>
</evidence>
<evidence type="ECO:0000313" key="7">
    <source>
        <dbReference type="EMBL" id="SHM48266.1"/>
    </source>
</evidence>
<dbReference type="RefSeq" id="WP_072950201.1">
    <property type="nucleotide sequence ID" value="NZ_FRCT01000005.1"/>
</dbReference>
<evidence type="ECO:0000256" key="4">
    <source>
        <dbReference type="ARBA" id="ARBA00023136"/>
    </source>
</evidence>
<feature type="transmembrane region" description="Helical" evidence="5">
    <location>
        <begin position="50"/>
        <end position="69"/>
    </location>
</feature>
<keyword evidence="3 5" id="KW-1133">Transmembrane helix</keyword>
<dbReference type="AlphaFoldDB" id="A0A1M7J5J5"/>
<dbReference type="Pfam" id="PF04932">
    <property type="entry name" value="Wzy_C"/>
    <property type="match status" value="1"/>
</dbReference>
<keyword evidence="2 5" id="KW-0812">Transmembrane</keyword>
<evidence type="ECO:0000259" key="6">
    <source>
        <dbReference type="Pfam" id="PF04932"/>
    </source>
</evidence>
<feature type="transmembrane region" description="Helical" evidence="5">
    <location>
        <begin position="112"/>
        <end position="129"/>
    </location>
</feature>
<organism evidence="7 8">
    <name type="scientific">Ruminococcus flavefaciens</name>
    <dbReference type="NCBI Taxonomy" id="1265"/>
    <lineage>
        <taxon>Bacteria</taxon>
        <taxon>Bacillati</taxon>
        <taxon>Bacillota</taxon>
        <taxon>Clostridia</taxon>
        <taxon>Eubacteriales</taxon>
        <taxon>Oscillospiraceae</taxon>
        <taxon>Ruminococcus</taxon>
    </lineage>
</organism>
<feature type="transmembrane region" description="Helical" evidence="5">
    <location>
        <begin position="378"/>
        <end position="397"/>
    </location>
</feature>
<gene>
    <name evidence="7" type="ORF">SAMN04487860_105146</name>
</gene>